<dbReference type="PANTHER" id="PTHR33745:SF8">
    <property type="entry name" value="BLUE-LIGHT PHOTORECEPTOR"/>
    <property type="match status" value="1"/>
</dbReference>
<dbReference type="Gene3D" id="3.30.750.24">
    <property type="entry name" value="STAS domain"/>
    <property type="match status" value="1"/>
</dbReference>
<dbReference type="SUPFAM" id="SSF55785">
    <property type="entry name" value="PYP-like sensor domain (PAS domain)"/>
    <property type="match status" value="1"/>
</dbReference>
<reference evidence="1 2" key="1">
    <citation type="submission" date="2018-09" db="EMBL/GenBank/DDBJ databases">
        <title>Genomic Encyclopedia of Archaeal and Bacterial Type Strains, Phase II (KMG-II): from individual species to whole genera.</title>
        <authorList>
            <person name="Goeker M."/>
        </authorList>
    </citation>
    <scope>NUCLEOTIDE SEQUENCE [LARGE SCALE GENOMIC DNA]</scope>
    <source>
        <strain evidence="1 2">DSM 17008</strain>
    </source>
</reference>
<keyword evidence="2" id="KW-1185">Reference proteome</keyword>
<evidence type="ECO:0000313" key="2">
    <source>
        <dbReference type="Proteomes" id="UP000285120"/>
    </source>
</evidence>
<evidence type="ECO:0000313" key="1">
    <source>
        <dbReference type="EMBL" id="RKD75182.1"/>
    </source>
</evidence>
<accession>A0A419V5B6</accession>
<name>A0A419V5B6_9BACL</name>
<dbReference type="InterPro" id="IPR051932">
    <property type="entry name" value="Bact_StressResp_Reg"/>
</dbReference>
<protein>
    <submittedName>
        <fullName evidence="1">Anti-anti-sigma regulatory factor</fullName>
    </submittedName>
</protein>
<dbReference type="CDD" id="cd07041">
    <property type="entry name" value="STAS_RsbR_RsbS_like"/>
    <property type="match status" value="1"/>
</dbReference>
<gene>
    <name evidence="1" type="ORF">ATL39_0879</name>
</gene>
<dbReference type="InterPro" id="IPR036513">
    <property type="entry name" value="STAS_dom_sf"/>
</dbReference>
<proteinExistence type="predicted"/>
<organism evidence="1 2">
    <name type="scientific">Sinobaca qinghaiensis</name>
    <dbReference type="NCBI Taxonomy" id="342944"/>
    <lineage>
        <taxon>Bacteria</taxon>
        <taxon>Bacillati</taxon>
        <taxon>Bacillota</taxon>
        <taxon>Bacilli</taxon>
        <taxon>Bacillales</taxon>
        <taxon>Sporolactobacillaceae</taxon>
        <taxon>Sinobaca</taxon>
    </lineage>
</organism>
<dbReference type="Proteomes" id="UP000285120">
    <property type="component" value="Unassembled WGS sequence"/>
</dbReference>
<dbReference type="PANTHER" id="PTHR33745">
    <property type="entry name" value="RSBT ANTAGONIST PROTEIN RSBS-RELATED"/>
    <property type="match status" value="1"/>
</dbReference>
<sequence>MSGIGSIPSNMSSRTILNSIGENVMLLDDNHTIIWANKQASVLLDEAAPLFHMRAPEDFIGVSINYFYDLSAHQLDVMKHMQQTRRTRITIKNTIVADIVITPLQEDSSIIGFVVMLMDVTSRAEEEKRKEAWYRKLSIPIVHIWDRTIALPLIGEFDEERGGHLLHSLLEECNVHRIEYVILNLGAVYEFEDRLKFYIQRVHDSLKLVGTQCIIVGMSSNLAMTMGRLDRNIPTFPHSKNGLKYVMKQLND</sequence>
<dbReference type="InterPro" id="IPR035965">
    <property type="entry name" value="PAS-like_dom_sf"/>
</dbReference>
<dbReference type="RefSeq" id="WP_120192082.1">
    <property type="nucleotide sequence ID" value="NZ_RAPK01000007.1"/>
</dbReference>
<dbReference type="Gene3D" id="3.30.450.20">
    <property type="entry name" value="PAS domain"/>
    <property type="match status" value="1"/>
</dbReference>
<dbReference type="OrthoDB" id="2835068at2"/>
<comment type="caution">
    <text evidence="1">The sequence shown here is derived from an EMBL/GenBank/DDBJ whole genome shotgun (WGS) entry which is preliminary data.</text>
</comment>
<dbReference type="EMBL" id="RAPK01000007">
    <property type="protein sequence ID" value="RKD75182.1"/>
    <property type="molecule type" value="Genomic_DNA"/>
</dbReference>
<dbReference type="SUPFAM" id="SSF52091">
    <property type="entry name" value="SpoIIaa-like"/>
    <property type="match status" value="1"/>
</dbReference>
<dbReference type="AlphaFoldDB" id="A0A419V5B6"/>